<sequence>MNKRQRRIAPWAVFVAVQVAAVALYFLLTDAVAVTARHALFPVVWVTLSAWVLLKTPLPDELPWYAPVVAVVSGVYFVALLWLAGLVGTAASPGATFTVSGASPGWGPILAYSGDFVYLRIIPFQFVGYAALAYLVFVSLTDTASSLVGAAVGLVSCVGCTWTLVAGALSVVGSAGVTAFVQSYSYGLSTIVFVTAVGVLYRYTS</sequence>
<evidence type="ECO:0000256" key="1">
    <source>
        <dbReference type="SAM" id="Phobius"/>
    </source>
</evidence>
<evidence type="ECO:0000313" key="3">
    <source>
        <dbReference type="Proteomes" id="UP001149411"/>
    </source>
</evidence>
<dbReference type="InterPro" id="IPR055968">
    <property type="entry name" value="DUF7546"/>
</dbReference>
<feature type="transmembrane region" description="Helical" evidence="1">
    <location>
        <begin position="117"/>
        <end position="140"/>
    </location>
</feature>
<dbReference type="AlphaFoldDB" id="A0A9Q4C5Q4"/>
<dbReference type="Pfam" id="PF24412">
    <property type="entry name" value="DUF7546"/>
    <property type="match status" value="1"/>
</dbReference>
<name>A0A9Q4C5Q4_9EURY</name>
<dbReference type="Proteomes" id="UP001149411">
    <property type="component" value="Unassembled WGS sequence"/>
</dbReference>
<evidence type="ECO:0000313" key="2">
    <source>
        <dbReference type="EMBL" id="MCX2818874.1"/>
    </source>
</evidence>
<feature type="transmembrane region" description="Helical" evidence="1">
    <location>
        <begin position="184"/>
        <end position="203"/>
    </location>
</feature>
<reference evidence="2" key="1">
    <citation type="submission" date="2022-09" db="EMBL/GenBank/DDBJ databases">
        <title>Haloadaptaus new haloarchaeum isolated from saline soil.</title>
        <authorList>
            <person name="Duran-Viseras A."/>
            <person name="Sanchez-Porro C."/>
            <person name="Ventosa A."/>
        </authorList>
    </citation>
    <scope>NUCLEOTIDE SEQUENCE</scope>
    <source>
        <strain evidence="2">F3-133</strain>
    </source>
</reference>
<proteinExistence type="predicted"/>
<protein>
    <submittedName>
        <fullName evidence="2">Uncharacterized protein</fullName>
    </submittedName>
</protein>
<dbReference type="EMBL" id="RKLV01000005">
    <property type="protein sequence ID" value="MCX2818874.1"/>
    <property type="molecule type" value="Genomic_DNA"/>
</dbReference>
<dbReference type="RefSeq" id="WP_266086716.1">
    <property type="nucleotide sequence ID" value="NZ_RKLV01000005.1"/>
</dbReference>
<feature type="transmembrane region" description="Helical" evidence="1">
    <location>
        <begin position="66"/>
        <end position="87"/>
    </location>
</feature>
<organism evidence="2 3">
    <name type="scientific">Halorutilus salinus</name>
    <dbReference type="NCBI Taxonomy" id="2487751"/>
    <lineage>
        <taxon>Archaea</taxon>
        <taxon>Methanobacteriati</taxon>
        <taxon>Methanobacteriota</taxon>
        <taxon>Stenosarchaea group</taxon>
        <taxon>Halobacteria</taxon>
        <taxon>Halorutilales</taxon>
        <taxon>Halorutilaceae</taxon>
        <taxon>Halorutilus</taxon>
    </lineage>
</organism>
<comment type="caution">
    <text evidence="2">The sequence shown here is derived from an EMBL/GenBank/DDBJ whole genome shotgun (WGS) entry which is preliminary data.</text>
</comment>
<keyword evidence="1" id="KW-0472">Membrane</keyword>
<keyword evidence="1" id="KW-1133">Transmembrane helix</keyword>
<feature type="transmembrane region" description="Helical" evidence="1">
    <location>
        <begin position="9"/>
        <end position="28"/>
    </location>
</feature>
<accession>A0A9Q4C5Q4</accession>
<feature type="transmembrane region" description="Helical" evidence="1">
    <location>
        <begin position="34"/>
        <end position="54"/>
    </location>
</feature>
<keyword evidence="1" id="KW-0812">Transmembrane</keyword>
<gene>
    <name evidence="2" type="ORF">EGH25_05870</name>
</gene>
<feature type="transmembrane region" description="Helical" evidence="1">
    <location>
        <begin position="147"/>
        <end position="172"/>
    </location>
</feature>
<keyword evidence="3" id="KW-1185">Reference proteome</keyword>